<dbReference type="SMART" id="SM00148">
    <property type="entry name" value="PLCXc"/>
    <property type="match status" value="1"/>
</dbReference>
<dbReference type="InterPro" id="IPR017946">
    <property type="entry name" value="PLC-like_Pdiesterase_TIM-brl"/>
</dbReference>
<dbReference type="Pfam" id="PF00388">
    <property type="entry name" value="PI-PLC-X"/>
    <property type="match status" value="2"/>
</dbReference>
<evidence type="ECO:0000256" key="1">
    <source>
        <dbReference type="ARBA" id="ARBA00012368"/>
    </source>
</evidence>
<dbReference type="Gene3D" id="2.60.40.150">
    <property type="entry name" value="C2 domain"/>
    <property type="match status" value="1"/>
</dbReference>
<dbReference type="InterPro" id="IPR037755">
    <property type="entry name" value="Plc1_PH"/>
</dbReference>
<dbReference type="Gene3D" id="2.30.29.30">
    <property type="entry name" value="Pleckstrin-homology domain (PH domain)/Phosphotyrosine-binding domain (PTB)"/>
    <property type="match status" value="1"/>
</dbReference>
<evidence type="ECO:0000256" key="4">
    <source>
        <dbReference type="ARBA" id="ARBA00023098"/>
    </source>
</evidence>
<evidence type="ECO:0000256" key="2">
    <source>
        <dbReference type="ARBA" id="ARBA00022801"/>
    </source>
</evidence>
<comment type="catalytic activity">
    <reaction evidence="6">
        <text>a 1,2-diacyl-sn-glycero-3-phospho-(1D-myo-inositol-4,5-bisphosphate) + H2O = 1D-myo-inositol 1,4,5-trisphosphate + a 1,2-diacyl-sn-glycerol + H(+)</text>
        <dbReference type="Rhea" id="RHEA:33179"/>
        <dbReference type="ChEBI" id="CHEBI:15377"/>
        <dbReference type="ChEBI" id="CHEBI:15378"/>
        <dbReference type="ChEBI" id="CHEBI:17815"/>
        <dbReference type="ChEBI" id="CHEBI:58456"/>
        <dbReference type="ChEBI" id="CHEBI:203600"/>
        <dbReference type="EC" id="3.1.4.11"/>
    </reaction>
</comment>
<dbReference type="InterPro" id="IPR001192">
    <property type="entry name" value="PI-PLC_fam"/>
</dbReference>
<dbReference type="PANTHER" id="PTHR10336:SF36">
    <property type="entry name" value="1-PHOSPHATIDYLINOSITOL 4,5-BISPHOSPHATE PHOSPHODIESTERASE BETA-4"/>
    <property type="match status" value="1"/>
</dbReference>
<reference evidence="10" key="1">
    <citation type="submission" date="2023-04" db="EMBL/GenBank/DDBJ databases">
        <title>Black Yeasts Isolated from many extreme environments.</title>
        <authorList>
            <person name="Coleine C."/>
            <person name="Stajich J.E."/>
            <person name="Selbmann L."/>
        </authorList>
    </citation>
    <scope>NUCLEOTIDE SEQUENCE</scope>
    <source>
        <strain evidence="10">CCFEE 5312</strain>
    </source>
</reference>
<dbReference type="SMART" id="SM00239">
    <property type="entry name" value="C2"/>
    <property type="match status" value="1"/>
</dbReference>
<keyword evidence="11" id="KW-1185">Reference proteome</keyword>
<feature type="compositionally biased region" description="Basic and acidic residues" evidence="7">
    <location>
        <begin position="154"/>
        <end position="170"/>
    </location>
</feature>
<evidence type="ECO:0000256" key="6">
    <source>
        <dbReference type="RuleBase" id="RU361133"/>
    </source>
</evidence>
<sequence>MTVTPASATSSAAPSSRHASPSRPYYPIKTKSMPMPDSPHDYNRSPPPYSSPSQLNLASAIPHRSWSDRSPSPHGRTAAGGAMAEVIASSRSPGLIRRISRGAHDRLRRRTSHQHSLRMRDQSAGPVLVRRRSDSNAASETGQDMSDLELDNQAEERIDEPYTVPPRDHANGLGISIGRPSNASSGSDNRVAPAVSAILQAGTWVFKHSKKNKKKRIKIWLDPNSARVCWHSSNPAKSFFIDDVRDVRVGAESRNARDDAKISDEHESRWVTIVYEPPERSKGRTIKTMHLIMDSKMIVDYWTEALGNVTRERSEIMSALASSSEKSEKGMAIAWTKTMTRPHRQGPTGEECFTLEDATWLCARLEINCSNSAVKTHFMRSDNRNTGCLDYTQYKDFVNSFKERKDIQHLFTNISCGTDNDVRLDDFFTFLINDQKINVDKDRPHWESVFEKFSRLPHKPSLPDAVPVPRERTMNMQGFQNFLTSNYNSPVPVSKDEPTLNRPLNEYFISSSHNTYLLGRQVAGASSVEGYIAALIEGCRCIEIDCWDGDAGRPMVTHGRTMTTKVAFEDCVSTIANSEQQRAMVDIMLKYWKGTVVEELLTNDAQTLPSPDELKNRILVKVKVAEESEPASLQPDMTNGRSRARSLGSAFTRTASVDKLPSTGTPLVLSPTLMSPSDTNLSQIATPRGSMTSTLIYTPPSTSSDDSDDVLSPTSEKPRKSKSSKIVPELGRLGVYVQGIKYGGFQAPEAKSFNHIYSFSENTFDSLCTKSSGSKSLLEAHNLRHLMRVYPSAKRITSGNFDPMDPWRRGVQMVALNWQTYDVHQQINKAMFAAGTDRFGYVLKPDDLRPAKHLPITDTLPAAMEKKDKKGKVFIGFTVDIKSAQRLPRPRPQTGHTAMNPYIEMEMYCAEEKARGIAKGHGGADASAPNGLSGIGSPLRKRTKISEGNGFDPIWNEPVRMTVETRYPSLIFVRFTVWNSYDGHSTGTDRAFLGTFTAKLSSLQQGYRHLPLFTAHGEQFRDAKLFVKIIKETPISLQHDGTSNGYVMDATTSPRPEARPEPQRSEKSWGRRFMGRPSSQRRINQDGYAGVLSRTSSTDRDSVR</sequence>
<keyword evidence="4 6" id="KW-0443">Lipid metabolism</keyword>
<dbReference type="CDD" id="cd13360">
    <property type="entry name" value="PH_PLC_fungal"/>
    <property type="match status" value="1"/>
</dbReference>
<dbReference type="InterPro" id="IPR000909">
    <property type="entry name" value="PLipase_C_PInositol-sp_X_dom"/>
</dbReference>
<dbReference type="Proteomes" id="UP001271007">
    <property type="component" value="Unassembled WGS sequence"/>
</dbReference>
<dbReference type="PROSITE" id="PS50008">
    <property type="entry name" value="PIPLC_Y_DOMAIN"/>
    <property type="match status" value="1"/>
</dbReference>
<comment type="caution">
    <text evidence="10">The sequence shown here is derived from an EMBL/GenBank/DDBJ whole genome shotgun (WGS) entry which is preliminary data.</text>
</comment>
<feature type="compositionally biased region" description="Basic residues" evidence="7">
    <location>
        <begin position="101"/>
        <end position="117"/>
    </location>
</feature>
<feature type="region of interest" description="Disordered" evidence="7">
    <location>
        <begin position="1040"/>
        <end position="1104"/>
    </location>
</feature>
<evidence type="ECO:0000256" key="5">
    <source>
        <dbReference type="ARBA" id="ARBA00023224"/>
    </source>
</evidence>
<feature type="region of interest" description="Disordered" evidence="7">
    <location>
        <begin position="101"/>
        <end position="189"/>
    </location>
</feature>
<evidence type="ECO:0000313" key="11">
    <source>
        <dbReference type="Proteomes" id="UP001271007"/>
    </source>
</evidence>
<dbReference type="GO" id="GO:0051209">
    <property type="term" value="P:release of sequestered calcium ion into cytosol"/>
    <property type="evidence" value="ECO:0007669"/>
    <property type="project" value="TreeGrafter"/>
</dbReference>
<feature type="compositionally biased region" description="Low complexity" evidence="7">
    <location>
        <begin position="1"/>
        <end position="27"/>
    </location>
</feature>
<dbReference type="InterPro" id="IPR001711">
    <property type="entry name" value="PLipase_C_Pinositol-sp_Y"/>
</dbReference>
<dbReference type="PRINTS" id="PR00390">
    <property type="entry name" value="PHPHLIPASEC"/>
</dbReference>
<feature type="compositionally biased region" description="Low complexity" evidence="7">
    <location>
        <begin position="698"/>
        <end position="715"/>
    </location>
</feature>
<dbReference type="InterPro" id="IPR011992">
    <property type="entry name" value="EF-hand-dom_pair"/>
</dbReference>
<evidence type="ECO:0000256" key="3">
    <source>
        <dbReference type="ARBA" id="ARBA00022963"/>
    </source>
</evidence>
<dbReference type="Gene3D" id="1.10.238.10">
    <property type="entry name" value="EF-hand"/>
    <property type="match status" value="1"/>
</dbReference>
<organism evidence="10 11">
    <name type="scientific">Extremus antarcticus</name>
    <dbReference type="NCBI Taxonomy" id="702011"/>
    <lineage>
        <taxon>Eukaryota</taxon>
        <taxon>Fungi</taxon>
        <taxon>Dikarya</taxon>
        <taxon>Ascomycota</taxon>
        <taxon>Pezizomycotina</taxon>
        <taxon>Dothideomycetes</taxon>
        <taxon>Dothideomycetidae</taxon>
        <taxon>Mycosphaerellales</taxon>
        <taxon>Extremaceae</taxon>
        <taxon>Extremus</taxon>
    </lineage>
</organism>
<feature type="region of interest" description="Disordered" evidence="7">
    <location>
        <begin position="920"/>
        <end position="939"/>
    </location>
</feature>
<dbReference type="AlphaFoldDB" id="A0AAJ0LX06"/>
<gene>
    <name evidence="10" type="ORF">LTR09_000106</name>
</gene>
<feature type="domain" description="PI-PLC Y-box" evidence="9">
    <location>
        <begin position="730"/>
        <end position="849"/>
    </location>
</feature>
<dbReference type="FunFam" id="3.20.20.190:FF:000049">
    <property type="entry name" value="Phosphoinositide phospholipase C"/>
    <property type="match status" value="1"/>
</dbReference>
<feature type="compositionally biased region" description="Polar residues" evidence="7">
    <location>
        <begin position="135"/>
        <end position="144"/>
    </location>
</feature>
<dbReference type="EMBL" id="JAWDJX010000001">
    <property type="protein sequence ID" value="KAK3058542.1"/>
    <property type="molecule type" value="Genomic_DNA"/>
</dbReference>
<dbReference type="SUPFAM" id="SSF51695">
    <property type="entry name" value="PLC-like phosphodiesterases"/>
    <property type="match status" value="1"/>
</dbReference>
<dbReference type="SUPFAM" id="SSF47473">
    <property type="entry name" value="EF-hand"/>
    <property type="match status" value="1"/>
</dbReference>
<evidence type="ECO:0000256" key="7">
    <source>
        <dbReference type="SAM" id="MobiDB-lite"/>
    </source>
</evidence>
<dbReference type="SUPFAM" id="SSF49562">
    <property type="entry name" value="C2 domain (Calcium/lipid-binding domain, CaLB)"/>
    <property type="match status" value="1"/>
</dbReference>
<feature type="compositionally biased region" description="Basic and acidic residues" evidence="7">
    <location>
        <begin position="1056"/>
        <end position="1069"/>
    </location>
</feature>
<dbReference type="GO" id="GO:0004435">
    <property type="term" value="F:phosphatidylinositol-4,5-bisphosphate phospholipase C activity"/>
    <property type="evidence" value="ECO:0007669"/>
    <property type="project" value="UniProtKB-EC"/>
</dbReference>
<dbReference type="PANTHER" id="PTHR10336">
    <property type="entry name" value="PHOSPHOINOSITIDE-SPECIFIC PHOSPHOLIPASE C FAMILY PROTEIN"/>
    <property type="match status" value="1"/>
</dbReference>
<dbReference type="GO" id="GO:0016042">
    <property type="term" value="P:lipid catabolic process"/>
    <property type="evidence" value="ECO:0007669"/>
    <property type="project" value="UniProtKB-KW"/>
</dbReference>
<dbReference type="InterPro" id="IPR000008">
    <property type="entry name" value="C2_dom"/>
</dbReference>
<keyword evidence="3 6" id="KW-0442">Lipid degradation</keyword>
<dbReference type="SUPFAM" id="SSF50729">
    <property type="entry name" value="PH domain-like"/>
    <property type="match status" value="1"/>
</dbReference>
<feature type="compositionally biased region" description="Polar residues" evidence="7">
    <location>
        <begin position="1040"/>
        <end position="1054"/>
    </location>
</feature>
<feature type="region of interest" description="Disordered" evidence="7">
    <location>
        <begin position="683"/>
        <end position="725"/>
    </location>
</feature>
<keyword evidence="2 6" id="KW-0378">Hydrolase</keyword>
<dbReference type="Pfam" id="PF00168">
    <property type="entry name" value="C2"/>
    <property type="match status" value="1"/>
</dbReference>
<evidence type="ECO:0000259" key="9">
    <source>
        <dbReference type="PROSITE" id="PS50008"/>
    </source>
</evidence>
<evidence type="ECO:0000313" key="10">
    <source>
        <dbReference type="EMBL" id="KAK3058542.1"/>
    </source>
</evidence>
<name>A0AAJ0LX06_9PEZI</name>
<evidence type="ECO:0000259" key="8">
    <source>
        <dbReference type="PROSITE" id="PS50004"/>
    </source>
</evidence>
<dbReference type="CDD" id="cd00275">
    <property type="entry name" value="C2_PLC_like"/>
    <property type="match status" value="1"/>
</dbReference>
<feature type="compositionally biased region" description="Polar residues" evidence="7">
    <location>
        <begin position="683"/>
        <end position="696"/>
    </location>
</feature>
<dbReference type="EC" id="3.1.4.11" evidence="1 6"/>
<proteinExistence type="predicted"/>
<dbReference type="GO" id="GO:0048015">
    <property type="term" value="P:phosphatidylinositol-mediated signaling"/>
    <property type="evidence" value="ECO:0007669"/>
    <property type="project" value="TreeGrafter"/>
</dbReference>
<dbReference type="SMART" id="SM00149">
    <property type="entry name" value="PLCYc"/>
    <property type="match status" value="1"/>
</dbReference>
<dbReference type="InterPro" id="IPR011993">
    <property type="entry name" value="PH-like_dom_sf"/>
</dbReference>
<keyword evidence="5" id="KW-0807">Transducer</keyword>
<protein>
    <recommendedName>
        <fullName evidence="1 6">Phosphoinositide phospholipase C</fullName>
        <ecNumber evidence="1 6">3.1.4.11</ecNumber>
    </recommendedName>
</protein>
<dbReference type="PROSITE" id="PS50007">
    <property type="entry name" value="PIPLC_X_DOMAIN"/>
    <property type="match status" value="1"/>
</dbReference>
<dbReference type="Pfam" id="PF00387">
    <property type="entry name" value="PI-PLC-Y"/>
    <property type="match status" value="1"/>
</dbReference>
<dbReference type="InterPro" id="IPR035892">
    <property type="entry name" value="C2_domain_sf"/>
</dbReference>
<feature type="region of interest" description="Disordered" evidence="7">
    <location>
        <begin position="1"/>
        <end position="81"/>
    </location>
</feature>
<feature type="compositionally biased region" description="Polar residues" evidence="7">
    <location>
        <begin position="179"/>
        <end position="188"/>
    </location>
</feature>
<dbReference type="Gene3D" id="3.20.20.190">
    <property type="entry name" value="Phosphatidylinositol (PI) phosphodiesterase"/>
    <property type="match status" value="1"/>
</dbReference>
<dbReference type="PROSITE" id="PS50004">
    <property type="entry name" value="C2"/>
    <property type="match status" value="1"/>
</dbReference>
<accession>A0AAJ0LX06</accession>
<feature type="domain" description="C2" evidence="8">
    <location>
        <begin position="855"/>
        <end position="1014"/>
    </location>
</feature>